<feature type="domain" description="4Fe-4S ferredoxin-type" evidence="1">
    <location>
        <begin position="85"/>
        <end position="114"/>
    </location>
</feature>
<dbReference type="Proteomes" id="UP000037237">
    <property type="component" value="Unassembled WGS sequence"/>
</dbReference>
<dbReference type="AlphaFoldDB" id="A0A0M0BM46"/>
<dbReference type="PROSITE" id="PS00198">
    <property type="entry name" value="4FE4S_FER_1"/>
    <property type="match status" value="1"/>
</dbReference>
<dbReference type="EMBL" id="LFWU01000150">
    <property type="protein sequence ID" value="KON29613.1"/>
    <property type="molecule type" value="Genomic_DNA"/>
</dbReference>
<evidence type="ECO:0000259" key="1">
    <source>
        <dbReference type="PROSITE" id="PS51379"/>
    </source>
</evidence>
<reference evidence="2 3" key="1">
    <citation type="submission" date="2015-06" db="EMBL/GenBank/DDBJ databases">
        <title>New insights into the roles of widespread benthic archaea in carbon and nitrogen cycling.</title>
        <authorList>
            <person name="Lazar C.S."/>
            <person name="Baker B.J."/>
            <person name="Seitz K.W."/>
            <person name="Hyde A.S."/>
            <person name="Dick G.J."/>
            <person name="Hinrichs K.-U."/>
            <person name="Teske A.P."/>
        </authorList>
    </citation>
    <scope>NUCLEOTIDE SEQUENCE [LARGE SCALE GENOMIC DNA]</scope>
    <source>
        <strain evidence="2">SG8-32-1</strain>
    </source>
</reference>
<organism evidence="2 3">
    <name type="scientific">miscellaneous Crenarchaeota group-1 archaeon SG8-32-1</name>
    <dbReference type="NCBI Taxonomy" id="1685124"/>
    <lineage>
        <taxon>Archaea</taxon>
        <taxon>Candidatus Bathyarchaeota</taxon>
        <taxon>MCG-1</taxon>
    </lineage>
</organism>
<evidence type="ECO:0000313" key="2">
    <source>
        <dbReference type="EMBL" id="KON29613.1"/>
    </source>
</evidence>
<dbReference type="Gene3D" id="3.30.70.20">
    <property type="match status" value="1"/>
</dbReference>
<dbReference type="InterPro" id="IPR017900">
    <property type="entry name" value="4Fe4S_Fe_S_CS"/>
</dbReference>
<dbReference type="PATRIC" id="fig|1685124.3.peg.1170"/>
<comment type="caution">
    <text evidence="2">The sequence shown here is derived from an EMBL/GenBank/DDBJ whole genome shotgun (WGS) entry which is preliminary data.</text>
</comment>
<gene>
    <name evidence="2" type="ORF">AC477_05715</name>
</gene>
<dbReference type="Pfam" id="PF01656">
    <property type="entry name" value="CbiA"/>
    <property type="match status" value="1"/>
</dbReference>
<proteinExistence type="predicted"/>
<dbReference type="PANTHER" id="PTHR43534:SF1">
    <property type="entry name" value="4FE-4S CLUSTER CONTAINING PARA FAMILY ATPASE PROTEIN"/>
    <property type="match status" value="1"/>
</dbReference>
<dbReference type="InterPro" id="IPR027417">
    <property type="entry name" value="P-loop_NTPase"/>
</dbReference>
<dbReference type="Gene3D" id="3.40.50.300">
    <property type="entry name" value="P-loop containing nucleotide triphosphate hydrolases"/>
    <property type="match status" value="1"/>
</dbReference>
<sequence>MVKEITVLSGKGGTGKTSLTASFMALSHTSVVSDCDVDAPDLHMLLKPEVLEKHEFKASRVAEIDETLCIHCKKCEELCQFGAIAEEKVDPILCEGCGVCEYICPVAAVELTKRVSGNAFISKTPYGPMSHALLNPGAENSGKLVAFVRQNAKKVAEKENCELIINDGPPGIGCPVIASLGGVDLGLIVTEPTLSGIHDMERALGLLNHFKIPGLVCVNKFDINEENTTKIIDFCGSNGVKVVGKIPFDPIFTEAMVAGKPVVEFAPKGDVSKAIKEIWARTQTYLFAI</sequence>
<dbReference type="GO" id="GO:0016491">
    <property type="term" value="F:oxidoreductase activity"/>
    <property type="evidence" value="ECO:0007669"/>
    <property type="project" value="UniProtKB-ARBA"/>
</dbReference>
<feature type="domain" description="4Fe-4S ferredoxin-type" evidence="1">
    <location>
        <begin position="60"/>
        <end position="84"/>
    </location>
</feature>
<evidence type="ECO:0000313" key="3">
    <source>
        <dbReference type="Proteomes" id="UP000037237"/>
    </source>
</evidence>
<dbReference type="InterPro" id="IPR017896">
    <property type="entry name" value="4Fe4S_Fe-S-bd"/>
</dbReference>
<dbReference type="SUPFAM" id="SSF52540">
    <property type="entry name" value="P-loop containing nucleoside triphosphate hydrolases"/>
    <property type="match status" value="1"/>
</dbReference>
<dbReference type="Pfam" id="PF00037">
    <property type="entry name" value="Fer4"/>
    <property type="match status" value="1"/>
</dbReference>
<dbReference type="PANTHER" id="PTHR43534">
    <property type="entry name" value="MIND SUPERFAMILY P-LOOP ATPASE CONTAINING AN INSERTED FERREDOXIN DOMAIN"/>
    <property type="match status" value="1"/>
</dbReference>
<dbReference type="CDD" id="cd03110">
    <property type="entry name" value="SIMIBI_bact_arch"/>
    <property type="match status" value="1"/>
</dbReference>
<accession>A0A0M0BM46</accession>
<dbReference type="InterPro" id="IPR002586">
    <property type="entry name" value="CobQ/CobB/MinD/ParA_Nub-bd_dom"/>
</dbReference>
<dbReference type="PROSITE" id="PS51379">
    <property type="entry name" value="4FE4S_FER_2"/>
    <property type="match status" value="2"/>
</dbReference>
<name>A0A0M0BM46_9ARCH</name>
<protein>
    <submittedName>
        <fullName evidence="2">(4Fe-4S)-binding protein</fullName>
    </submittedName>
</protein>